<feature type="compositionally biased region" description="Low complexity" evidence="7">
    <location>
        <begin position="257"/>
        <end position="266"/>
    </location>
</feature>
<proteinExistence type="inferred from homology"/>
<dbReference type="PANTHER" id="PTHR14211">
    <property type="entry name" value="GLIOMA SUPPRESSOR CANDIDATE REGION GENE 2"/>
    <property type="match status" value="1"/>
</dbReference>
<organism evidence="8 9">
    <name type="scientific">Blyttiomyces helicus</name>
    <dbReference type="NCBI Taxonomy" id="388810"/>
    <lineage>
        <taxon>Eukaryota</taxon>
        <taxon>Fungi</taxon>
        <taxon>Fungi incertae sedis</taxon>
        <taxon>Chytridiomycota</taxon>
        <taxon>Chytridiomycota incertae sedis</taxon>
        <taxon>Chytridiomycetes</taxon>
        <taxon>Chytridiomycetes incertae sedis</taxon>
        <taxon>Blyttiomyces</taxon>
    </lineage>
</organism>
<dbReference type="InterPro" id="IPR011687">
    <property type="entry name" value="Nop53/GLTSCR2"/>
</dbReference>
<evidence type="ECO:0000256" key="1">
    <source>
        <dbReference type="ARBA" id="ARBA00004604"/>
    </source>
</evidence>
<dbReference type="OrthoDB" id="5072at2759"/>
<protein>
    <recommendedName>
        <fullName evidence="4">Ribosome biogenesis protein NOP53</fullName>
    </recommendedName>
</protein>
<evidence type="ECO:0000313" key="8">
    <source>
        <dbReference type="EMBL" id="RKO92902.1"/>
    </source>
</evidence>
<evidence type="ECO:0000313" key="9">
    <source>
        <dbReference type="Proteomes" id="UP000269721"/>
    </source>
</evidence>
<dbReference type="GO" id="GO:0006364">
    <property type="term" value="P:rRNA processing"/>
    <property type="evidence" value="ECO:0007669"/>
    <property type="project" value="TreeGrafter"/>
</dbReference>
<dbReference type="GO" id="GO:0005730">
    <property type="term" value="C:nucleolus"/>
    <property type="evidence" value="ECO:0007669"/>
    <property type="project" value="UniProtKB-SubCell"/>
</dbReference>
<dbReference type="Pfam" id="PF07767">
    <property type="entry name" value="Nop53"/>
    <property type="match status" value="1"/>
</dbReference>
<evidence type="ECO:0000256" key="2">
    <source>
        <dbReference type="ARBA" id="ARBA00004642"/>
    </source>
</evidence>
<dbReference type="GO" id="GO:0000027">
    <property type="term" value="P:ribosomal large subunit assembly"/>
    <property type="evidence" value="ECO:0007669"/>
    <property type="project" value="TreeGrafter"/>
</dbReference>
<evidence type="ECO:0000256" key="3">
    <source>
        <dbReference type="ARBA" id="ARBA00008838"/>
    </source>
</evidence>
<dbReference type="GO" id="GO:0008097">
    <property type="term" value="F:5S rRNA binding"/>
    <property type="evidence" value="ECO:0007669"/>
    <property type="project" value="TreeGrafter"/>
</dbReference>
<gene>
    <name evidence="8" type="ORF">BDK51DRAFT_30163</name>
</gene>
<keyword evidence="9" id="KW-1185">Reference proteome</keyword>
<feature type="compositionally biased region" description="Basic and acidic residues" evidence="7">
    <location>
        <begin position="66"/>
        <end position="87"/>
    </location>
</feature>
<dbReference type="AlphaFoldDB" id="A0A4P9WKH9"/>
<evidence type="ECO:0000256" key="5">
    <source>
        <dbReference type="ARBA" id="ARBA00022517"/>
    </source>
</evidence>
<evidence type="ECO:0000256" key="6">
    <source>
        <dbReference type="ARBA" id="ARBA00023242"/>
    </source>
</evidence>
<dbReference type="PANTHER" id="PTHR14211:SF7">
    <property type="entry name" value="RIBOSOME BIOGENESIS PROTEIN NOP53"/>
    <property type="match status" value="1"/>
</dbReference>
<reference evidence="9" key="1">
    <citation type="journal article" date="2018" name="Nat. Microbiol.">
        <title>Leveraging single-cell genomics to expand the fungal tree of life.</title>
        <authorList>
            <person name="Ahrendt S.R."/>
            <person name="Quandt C.A."/>
            <person name="Ciobanu D."/>
            <person name="Clum A."/>
            <person name="Salamov A."/>
            <person name="Andreopoulos B."/>
            <person name="Cheng J.F."/>
            <person name="Woyke T."/>
            <person name="Pelin A."/>
            <person name="Henrissat B."/>
            <person name="Reynolds N.K."/>
            <person name="Benny G.L."/>
            <person name="Smith M.E."/>
            <person name="James T.Y."/>
            <person name="Grigoriev I.V."/>
        </authorList>
    </citation>
    <scope>NUCLEOTIDE SEQUENCE [LARGE SCALE GENOMIC DNA]</scope>
</reference>
<feature type="compositionally biased region" description="Acidic residues" evidence="7">
    <location>
        <begin position="34"/>
        <end position="56"/>
    </location>
</feature>
<keyword evidence="5" id="KW-0690">Ribosome biogenesis</keyword>
<keyword evidence="6" id="KW-0539">Nucleus</keyword>
<comment type="similarity">
    <text evidence="3">Belongs to the NOP53 family.</text>
</comment>
<accession>A0A4P9WKH9</accession>
<comment type="subcellular location">
    <subcellularLocation>
        <location evidence="1">Nucleus</location>
        <location evidence="1">Nucleolus</location>
    </subcellularLocation>
    <subcellularLocation>
        <location evidence="2">Nucleus</location>
        <location evidence="2">Nucleoplasm</location>
    </subcellularLocation>
</comment>
<dbReference type="GO" id="GO:0005654">
    <property type="term" value="C:nucleoplasm"/>
    <property type="evidence" value="ECO:0007669"/>
    <property type="project" value="UniProtKB-SubCell"/>
</dbReference>
<dbReference type="EMBL" id="KZ994450">
    <property type="protein sequence ID" value="RKO92902.1"/>
    <property type="molecule type" value="Genomic_DNA"/>
</dbReference>
<sequence length="380" mass="41636">METAADVEVVKDTQRAVVDRKLAYPAELDLLDDETFFASDDEDEEEEEEEAGDETAEPAPVVKVVTDARKTRAQRNREKRREKAEREELRIREAKKISKGLQMYVFIAAPFAPELLGEIKKSVKKQEREQLMRTEARERAKQEKQLNETTRVGPHAFKPQYMEVQLTEEIADSLRELRPEGNVFKDRFQSLQKRSLIEPRFHTLRYLIPRFGGTAEEDRTTVEALSQLDTSVSVGKPATVPAGFDRPLAPHPPDSSSPPAANANTSLDGPASRIIITASSSSTLLPAIPVFPAASAGPTTSLPAFPAAATTSAGPTSVASSPPQTTANKGVADLLALIGLLPEDRRMEALALFSGMEVAKAEAAKEQSRYQMAMLQTPAA</sequence>
<name>A0A4P9WKH9_9FUNG</name>
<feature type="region of interest" description="Disordered" evidence="7">
    <location>
        <begin position="234"/>
        <end position="267"/>
    </location>
</feature>
<dbReference type="Proteomes" id="UP000269721">
    <property type="component" value="Unassembled WGS sequence"/>
</dbReference>
<evidence type="ECO:0000256" key="4">
    <source>
        <dbReference type="ARBA" id="ARBA00018339"/>
    </source>
</evidence>
<evidence type="ECO:0000256" key="7">
    <source>
        <dbReference type="SAM" id="MobiDB-lite"/>
    </source>
</evidence>
<feature type="region of interest" description="Disordered" evidence="7">
    <location>
        <begin position="34"/>
        <end position="87"/>
    </location>
</feature>